<dbReference type="InterPro" id="IPR018378">
    <property type="entry name" value="C-type_lectin_CS"/>
</dbReference>
<dbReference type="CDD" id="cd00037">
    <property type="entry name" value="CLECT"/>
    <property type="match status" value="1"/>
</dbReference>
<evidence type="ECO:0000313" key="4">
    <source>
        <dbReference type="EMBL" id="CAJ0571698.1"/>
    </source>
</evidence>
<dbReference type="EMBL" id="CATQJA010002579">
    <property type="protein sequence ID" value="CAJ0571698.1"/>
    <property type="molecule type" value="Genomic_DNA"/>
</dbReference>
<dbReference type="InterPro" id="IPR016187">
    <property type="entry name" value="CTDL_fold"/>
</dbReference>
<keyword evidence="5" id="KW-1185">Reference proteome</keyword>
<feature type="domain" description="C-type lectin" evidence="3">
    <location>
        <begin position="88"/>
        <end position="207"/>
    </location>
</feature>
<dbReference type="InterPro" id="IPR050801">
    <property type="entry name" value="Ca-Dep_Lectins_ImmuneDev"/>
</dbReference>
<feature type="transmembrane region" description="Helical" evidence="2">
    <location>
        <begin position="30"/>
        <end position="51"/>
    </location>
</feature>
<dbReference type="InterPro" id="IPR016186">
    <property type="entry name" value="C-type_lectin-like/link_sf"/>
</dbReference>
<dbReference type="Pfam" id="PF00059">
    <property type="entry name" value="Lectin_C"/>
    <property type="match status" value="1"/>
</dbReference>
<dbReference type="SUPFAM" id="SSF56436">
    <property type="entry name" value="C-type lectin-like"/>
    <property type="match status" value="1"/>
</dbReference>
<dbReference type="PANTHER" id="PTHR22801:SF63">
    <property type="entry name" value="C-TYPE LECTIN DOMAIN-CONTAINING PROTEIN"/>
    <property type="match status" value="1"/>
</dbReference>
<feature type="non-terminal residue" evidence="4">
    <location>
        <position position="213"/>
    </location>
</feature>
<evidence type="ECO:0000313" key="5">
    <source>
        <dbReference type="Proteomes" id="UP001177023"/>
    </source>
</evidence>
<accession>A0AA36CNZ8</accession>
<evidence type="ECO:0000259" key="3">
    <source>
        <dbReference type="PROSITE" id="PS50041"/>
    </source>
</evidence>
<dbReference type="AlphaFoldDB" id="A0AA36CNZ8"/>
<evidence type="ECO:0000256" key="2">
    <source>
        <dbReference type="SAM" id="Phobius"/>
    </source>
</evidence>
<keyword evidence="2" id="KW-1133">Transmembrane helix</keyword>
<dbReference type="Gene3D" id="3.10.100.10">
    <property type="entry name" value="Mannose-Binding Protein A, subunit A"/>
    <property type="match status" value="1"/>
</dbReference>
<evidence type="ECO:0000256" key="1">
    <source>
        <dbReference type="ARBA" id="ARBA00023157"/>
    </source>
</evidence>
<name>A0AA36CNZ8_9BILA</name>
<keyword evidence="1" id="KW-1015">Disulfide bond</keyword>
<dbReference type="InterPro" id="IPR001304">
    <property type="entry name" value="C-type_lectin-like"/>
</dbReference>
<dbReference type="PANTHER" id="PTHR22801">
    <property type="entry name" value="LITHOSTATHINE"/>
    <property type="match status" value="1"/>
</dbReference>
<reference evidence="4" key="1">
    <citation type="submission" date="2023-06" db="EMBL/GenBank/DDBJ databases">
        <authorList>
            <person name="Delattre M."/>
        </authorList>
    </citation>
    <scope>NUCLEOTIDE SEQUENCE</scope>
    <source>
        <strain evidence="4">AF72</strain>
    </source>
</reference>
<keyword evidence="2" id="KW-0812">Transmembrane</keyword>
<proteinExistence type="predicted"/>
<keyword evidence="2" id="KW-0472">Membrane</keyword>
<dbReference type="PROSITE" id="PS50041">
    <property type="entry name" value="C_TYPE_LECTIN_2"/>
    <property type="match status" value="1"/>
</dbReference>
<dbReference type="PROSITE" id="PS00615">
    <property type="entry name" value="C_TYPE_LECTIN_1"/>
    <property type="match status" value="1"/>
</dbReference>
<dbReference type="Proteomes" id="UP001177023">
    <property type="component" value="Unassembled WGS sequence"/>
</dbReference>
<organism evidence="4 5">
    <name type="scientific">Mesorhabditis spiculigera</name>
    <dbReference type="NCBI Taxonomy" id="96644"/>
    <lineage>
        <taxon>Eukaryota</taxon>
        <taxon>Metazoa</taxon>
        <taxon>Ecdysozoa</taxon>
        <taxon>Nematoda</taxon>
        <taxon>Chromadorea</taxon>
        <taxon>Rhabditida</taxon>
        <taxon>Rhabditina</taxon>
        <taxon>Rhabditomorpha</taxon>
        <taxon>Rhabditoidea</taxon>
        <taxon>Rhabditidae</taxon>
        <taxon>Mesorhabditinae</taxon>
        <taxon>Mesorhabditis</taxon>
    </lineage>
</organism>
<comment type="caution">
    <text evidence="4">The sequence shown here is derived from an EMBL/GenBank/DDBJ whole genome shotgun (WGS) entry which is preliminary data.</text>
</comment>
<protein>
    <recommendedName>
        <fullName evidence="3">C-type lectin domain-containing protein</fullName>
    </recommendedName>
</protein>
<gene>
    <name evidence="4" type="ORF">MSPICULIGERA_LOCUS10098</name>
</gene>
<dbReference type="SMART" id="SM00034">
    <property type="entry name" value="CLECT"/>
    <property type="match status" value="1"/>
</dbReference>
<sequence>MEIEAFQIENDRESFIPRPNLGGRGAVNTWLLGIALSLLVYCFAATFYVYLLSGEANEKCQNPQSSHLSAKTRTVCPKDWLPAAEFAKCYKPVETSETHEFAKLACKRDGAELLTLGSSAESDFVGNLPFRDGTVKDQDGFWLGPTFEGTPREFVGPRGETGLFENFAPDGRNGSGVNERCVILRGKKWANTWFSISCTQTTYFICEIRLDKY</sequence>